<dbReference type="EMBL" id="BFEA01001001">
    <property type="protein sequence ID" value="GBG92101.1"/>
    <property type="molecule type" value="Genomic_DNA"/>
</dbReference>
<feature type="transmembrane region" description="Helical" evidence="12">
    <location>
        <begin position="517"/>
        <end position="535"/>
    </location>
</feature>
<feature type="non-terminal residue" evidence="15">
    <location>
        <position position="1"/>
    </location>
</feature>
<dbReference type="PANTHER" id="PTHR43394:SF11">
    <property type="entry name" value="ATP-BINDING CASSETTE TRANSPORTER"/>
    <property type="match status" value="1"/>
</dbReference>
<dbReference type="PANTHER" id="PTHR43394">
    <property type="entry name" value="ATP-DEPENDENT PERMEASE MDL1, MITOCHONDRIAL"/>
    <property type="match status" value="1"/>
</dbReference>
<dbReference type="STRING" id="69332.A0A388MC13"/>
<dbReference type="GO" id="GO:0016887">
    <property type="term" value="F:ATP hydrolysis activity"/>
    <property type="evidence" value="ECO:0007669"/>
    <property type="project" value="InterPro"/>
</dbReference>
<proteinExistence type="inferred from homology"/>
<evidence type="ECO:0000256" key="8">
    <source>
        <dbReference type="ARBA" id="ARBA00022989"/>
    </source>
</evidence>
<dbReference type="Gramene" id="GBG92101">
    <property type="protein sequence ID" value="GBG92101"/>
    <property type="gene ID" value="CBR_g54356"/>
</dbReference>
<feature type="region of interest" description="Disordered" evidence="11">
    <location>
        <begin position="287"/>
        <end position="342"/>
    </location>
</feature>
<evidence type="ECO:0000256" key="9">
    <source>
        <dbReference type="ARBA" id="ARBA00023136"/>
    </source>
</evidence>
<dbReference type="Pfam" id="PF00005">
    <property type="entry name" value="ABC_tran"/>
    <property type="match status" value="1"/>
</dbReference>
<keyword evidence="6" id="KW-0547">Nucleotide-binding</keyword>
<dbReference type="GO" id="GO:0005524">
    <property type="term" value="F:ATP binding"/>
    <property type="evidence" value="ECO:0007669"/>
    <property type="project" value="UniProtKB-KW"/>
</dbReference>
<evidence type="ECO:0000259" key="14">
    <source>
        <dbReference type="PROSITE" id="PS50929"/>
    </source>
</evidence>
<dbReference type="FunFam" id="3.40.50.300:FF:000240">
    <property type="entry name" value="ABC transporter B family member 20"/>
    <property type="match status" value="1"/>
</dbReference>
<evidence type="ECO:0000313" key="16">
    <source>
        <dbReference type="Proteomes" id="UP000265515"/>
    </source>
</evidence>
<evidence type="ECO:0000256" key="2">
    <source>
        <dbReference type="ARBA" id="ARBA00007577"/>
    </source>
</evidence>
<dbReference type="GO" id="GO:0005743">
    <property type="term" value="C:mitochondrial inner membrane"/>
    <property type="evidence" value="ECO:0007669"/>
    <property type="project" value="TreeGrafter"/>
</dbReference>
<dbReference type="OrthoDB" id="6500128at2759"/>
<evidence type="ECO:0000256" key="10">
    <source>
        <dbReference type="ARBA" id="ARBA00023180"/>
    </source>
</evidence>
<gene>
    <name evidence="15" type="ORF">CBR_g54356</name>
</gene>
<organism evidence="15 16">
    <name type="scientific">Chara braunii</name>
    <name type="common">Braun's stonewort</name>
    <dbReference type="NCBI Taxonomy" id="69332"/>
    <lineage>
        <taxon>Eukaryota</taxon>
        <taxon>Viridiplantae</taxon>
        <taxon>Streptophyta</taxon>
        <taxon>Charophyceae</taxon>
        <taxon>Charales</taxon>
        <taxon>Characeae</taxon>
        <taxon>Chara</taxon>
    </lineage>
</organism>
<accession>A0A388MC13</accession>
<evidence type="ECO:0000256" key="11">
    <source>
        <dbReference type="SAM" id="MobiDB-lite"/>
    </source>
</evidence>
<dbReference type="SMART" id="SM00382">
    <property type="entry name" value="AAA"/>
    <property type="match status" value="1"/>
</dbReference>
<keyword evidence="4 12" id="KW-0812">Transmembrane</keyword>
<keyword evidence="10" id="KW-0325">Glycoprotein</keyword>
<evidence type="ECO:0000256" key="5">
    <source>
        <dbReference type="ARBA" id="ARBA00022737"/>
    </source>
</evidence>
<evidence type="ECO:0000256" key="1">
    <source>
        <dbReference type="ARBA" id="ARBA00004141"/>
    </source>
</evidence>
<dbReference type="PROSITE" id="PS50893">
    <property type="entry name" value="ABC_TRANSPORTER_2"/>
    <property type="match status" value="1"/>
</dbReference>
<keyword evidence="7" id="KW-0067">ATP-binding</keyword>
<dbReference type="Gene3D" id="1.20.1560.10">
    <property type="entry name" value="ABC transporter type 1, transmembrane domain"/>
    <property type="match status" value="2"/>
</dbReference>
<dbReference type="GO" id="GO:0090374">
    <property type="term" value="P:oligopeptide export from mitochondrion"/>
    <property type="evidence" value="ECO:0007669"/>
    <property type="project" value="TreeGrafter"/>
</dbReference>
<evidence type="ECO:0000256" key="6">
    <source>
        <dbReference type="ARBA" id="ARBA00022741"/>
    </source>
</evidence>
<dbReference type="PROSITE" id="PS50929">
    <property type="entry name" value="ABC_TM1F"/>
    <property type="match status" value="1"/>
</dbReference>
<dbReference type="SUPFAM" id="SSF90123">
    <property type="entry name" value="ABC transporter transmembrane region"/>
    <property type="match status" value="1"/>
</dbReference>
<evidence type="ECO:0000256" key="7">
    <source>
        <dbReference type="ARBA" id="ARBA00022840"/>
    </source>
</evidence>
<dbReference type="InterPro" id="IPR003439">
    <property type="entry name" value="ABC_transporter-like_ATP-bd"/>
</dbReference>
<feature type="compositionally biased region" description="Basic and acidic residues" evidence="11">
    <location>
        <begin position="319"/>
        <end position="333"/>
    </location>
</feature>
<comment type="similarity">
    <text evidence="2">Belongs to the ABC transporter superfamily. ABCB family. Multidrug resistance exporter (TC 3.A.1.201) subfamily.</text>
</comment>
<evidence type="ECO:0000313" key="15">
    <source>
        <dbReference type="EMBL" id="GBG92101.1"/>
    </source>
</evidence>
<reference evidence="15 16" key="1">
    <citation type="journal article" date="2018" name="Cell">
        <title>The Chara Genome: Secondary Complexity and Implications for Plant Terrestrialization.</title>
        <authorList>
            <person name="Nishiyama T."/>
            <person name="Sakayama H."/>
            <person name="Vries J.D."/>
            <person name="Buschmann H."/>
            <person name="Saint-Marcoux D."/>
            <person name="Ullrich K.K."/>
            <person name="Haas F.B."/>
            <person name="Vanderstraeten L."/>
            <person name="Becker D."/>
            <person name="Lang D."/>
            <person name="Vosolsobe S."/>
            <person name="Rombauts S."/>
            <person name="Wilhelmsson P.K.I."/>
            <person name="Janitza P."/>
            <person name="Kern R."/>
            <person name="Heyl A."/>
            <person name="Rumpler F."/>
            <person name="Villalobos L.I.A.C."/>
            <person name="Clay J.M."/>
            <person name="Skokan R."/>
            <person name="Toyoda A."/>
            <person name="Suzuki Y."/>
            <person name="Kagoshima H."/>
            <person name="Schijlen E."/>
            <person name="Tajeshwar N."/>
            <person name="Catarino B."/>
            <person name="Hetherington A.J."/>
            <person name="Saltykova A."/>
            <person name="Bonnot C."/>
            <person name="Breuninger H."/>
            <person name="Symeonidi A."/>
            <person name="Radhakrishnan G.V."/>
            <person name="Van Nieuwerburgh F."/>
            <person name="Deforce D."/>
            <person name="Chang C."/>
            <person name="Karol K.G."/>
            <person name="Hedrich R."/>
            <person name="Ulvskov P."/>
            <person name="Glockner G."/>
            <person name="Delwiche C.F."/>
            <person name="Petrasek J."/>
            <person name="Van de Peer Y."/>
            <person name="Friml J."/>
            <person name="Beilby M."/>
            <person name="Dolan L."/>
            <person name="Kohara Y."/>
            <person name="Sugano S."/>
            <person name="Fujiyama A."/>
            <person name="Delaux P.-M."/>
            <person name="Quint M."/>
            <person name="TheiBen G."/>
            <person name="Hagemann M."/>
            <person name="Harholt J."/>
            <person name="Dunand C."/>
            <person name="Zachgo S."/>
            <person name="Langdale J."/>
            <person name="Maumus F."/>
            <person name="Straeten D.V.D."/>
            <person name="Gould S.B."/>
            <person name="Rensing S.A."/>
        </authorList>
    </citation>
    <scope>NUCLEOTIDE SEQUENCE [LARGE SCALE GENOMIC DNA]</scope>
    <source>
        <strain evidence="15 16">S276</strain>
    </source>
</reference>
<evidence type="ECO:0008006" key="17">
    <source>
        <dbReference type="Google" id="ProtNLM"/>
    </source>
</evidence>
<dbReference type="AlphaFoldDB" id="A0A388MC13"/>
<evidence type="ECO:0000256" key="4">
    <source>
        <dbReference type="ARBA" id="ARBA00022692"/>
    </source>
</evidence>
<feature type="domain" description="ABC transporter" evidence="13">
    <location>
        <begin position="48"/>
        <end position="284"/>
    </location>
</feature>
<keyword evidence="5" id="KW-0677">Repeat</keyword>
<feature type="compositionally biased region" description="Low complexity" evidence="11">
    <location>
        <begin position="304"/>
        <end position="317"/>
    </location>
</feature>
<dbReference type="GO" id="GO:0015421">
    <property type="term" value="F:ABC-type oligopeptide transporter activity"/>
    <property type="evidence" value="ECO:0007669"/>
    <property type="project" value="TreeGrafter"/>
</dbReference>
<keyword evidence="8 12" id="KW-1133">Transmembrane helix</keyword>
<sequence>SIGLAAPHFTAFSEGRKVAYQVFKAIDAEPAIHSDADGRMILRLRGEVEFRRVKFAFPHILSQPLFSGLSLLLPAGKTVALVGPSGSGKSTLLALLLRFYDPQDGMVLIDHHNIRRLQLKWLRRQIGIVGDDPAIFSATIRENIMYGKEGANLQEVEMAARLANANDFIVSLPDKYETQVGDCGQPLTAGQRQRIAIARTLIRNPSILLLDEPTLGVDPVSERMVLKAVDNSIAGRTAIVVTNRLWTIRNADLIVVLHDGQLVEAGQHDELMSRGPVGFYARMVMEQEQTSSQGRRKHRGGGDSSRSLSSRLRGPSRNDTTDSRGPGSEKLKQGPDVGHQRQSSDFFSLVRTFAFSISGLSDHSLDYTCSVDFSIGEEKKRLIRRPPTDMNGWIQSLAYAVSGLNAKSDSKESCKSSATQEPKVEKMLGKVDDKGRVEKPMVSHMFNDLRDDFCCPGPWPYIKWLLFVRTPDKGFGFLGVVGATASGAVFPLWGLLLSRIVEAYFADYHAVTTETRVCSLGLIGLGIGCLIAYSLQHWSLAIIGERLIKSIRETLFMSILKQKSP</sequence>
<dbReference type="InterPro" id="IPR003593">
    <property type="entry name" value="AAA+_ATPase"/>
</dbReference>
<dbReference type="InterPro" id="IPR036640">
    <property type="entry name" value="ABC1_TM_sf"/>
</dbReference>
<feature type="transmembrane region" description="Helical" evidence="12">
    <location>
        <begin position="475"/>
        <end position="496"/>
    </location>
</feature>
<dbReference type="Pfam" id="PF00664">
    <property type="entry name" value="ABC_membrane"/>
    <property type="match status" value="1"/>
</dbReference>
<protein>
    <recommendedName>
        <fullName evidence="17">ABC transporter domain-containing protein</fullName>
    </recommendedName>
</protein>
<keyword evidence="9 12" id="KW-0472">Membrane</keyword>
<dbReference type="InterPro" id="IPR027417">
    <property type="entry name" value="P-loop_NTPase"/>
</dbReference>
<keyword evidence="16" id="KW-1185">Reference proteome</keyword>
<dbReference type="InterPro" id="IPR039421">
    <property type="entry name" value="Type_1_exporter"/>
</dbReference>
<dbReference type="OMA" id="CKSSATQ"/>
<dbReference type="InterPro" id="IPR011527">
    <property type="entry name" value="ABC1_TM_dom"/>
</dbReference>
<keyword evidence="3" id="KW-0813">Transport</keyword>
<dbReference type="Proteomes" id="UP000265515">
    <property type="component" value="Unassembled WGS sequence"/>
</dbReference>
<evidence type="ECO:0000259" key="13">
    <source>
        <dbReference type="PROSITE" id="PS50893"/>
    </source>
</evidence>
<dbReference type="SUPFAM" id="SSF52540">
    <property type="entry name" value="P-loop containing nucleoside triphosphate hydrolases"/>
    <property type="match status" value="1"/>
</dbReference>
<name>A0A388MC13_CHABU</name>
<comment type="subcellular location">
    <subcellularLocation>
        <location evidence="1">Membrane</location>
        <topology evidence="1">Multi-pass membrane protein</topology>
    </subcellularLocation>
</comment>
<feature type="domain" description="ABC transmembrane type-1" evidence="14">
    <location>
        <begin position="477"/>
        <end position="565"/>
    </location>
</feature>
<comment type="caution">
    <text evidence="15">The sequence shown here is derived from an EMBL/GenBank/DDBJ whole genome shotgun (WGS) entry which is preliminary data.</text>
</comment>
<dbReference type="Gene3D" id="3.40.50.300">
    <property type="entry name" value="P-loop containing nucleotide triphosphate hydrolases"/>
    <property type="match status" value="1"/>
</dbReference>
<evidence type="ECO:0000256" key="12">
    <source>
        <dbReference type="SAM" id="Phobius"/>
    </source>
</evidence>
<evidence type="ECO:0000256" key="3">
    <source>
        <dbReference type="ARBA" id="ARBA00022448"/>
    </source>
</evidence>